<sequence length="400" mass="41096">MSIEARPDTDLAALHTTLQAAIRAELPGARQLRRRVHADPRVAGDELATLRLVLAQLAGPVEPVATTGALVRIGRPGPAVGVRAELDALPIAEETGVAWASTNGAMHACGHDVHLAALVALTRAVSQVDGAPPMVAVFQPREETYPSGARDIVESGALERETVSAVVGAHIQPVLADGQIACTPGAVNAAADEFTVRMRGRAGHAAYPHLNRDAVLALAQCVVSLQQLVSRDTDPMVPSVLTVGAISAGEAANATPGTATARGIIRSMSESHRLTLHERLHEVAAGVAQVHGCTATVEITSGEPVLHNDPGLAAAAAETLGTAGYRIVDSLRSCGADDFAYYAARFPSLMLFVGVGDGQGPALHHPAFLPDDSAVDRVAEAMLAGYIAAAGSAGARAAGY</sequence>
<organism evidence="2 3">
    <name type="scientific">Phytohabitans aurantiacus</name>
    <dbReference type="NCBI Taxonomy" id="3016789"/>
    <lineage>
        <taxon>Bacteria</taxon>
        <taxon>Bacillati</taxon>
        <taxon>Actinomycetota</taxon>
        <taxon>Actinomycetes</taxon>
        <taxon>Micromonosporales</taxon>
        <taxon>Micromonosporaceae</taxon>
    </lineage>
</organism>
<dbReference type="SUPFAM" id="SSF55031">
    <property type="entry name" value="Bacterial exopeptidase dimerisation domain"/>
    <property type="match status" value="1"/>
</dbReference>
<dbReference type="PANTHER" id="PTHR11014">
    <property type="entry name" value="PEPTIDASE M20 FAMILY MEMBER"/>
    <property type="match status" value="1"/>
</dbReference>
<dbReference type="Pfam" id="PF01546">
    <property type="entry name" value="Peptidase_M20"/>
    <property type="match status" value="1"/>
</dbReference>
<evidence type="ECO:0000313" key="3">
    <source>
        <dbReference type="Proteomes" id="UP001144280"/>
    </source>
</evidence>
<dbReference type="InterPro" id="IPR002933">
    <property type="entry name" value="Peptidase_M20"/>
</dbReference>
<evidence type="ECO:0000259" key="1">
    <source>
        <dbReference type="Pfam" id="PF07687"/>
    </source>
</evidence>
<reference evidence="2" key="1">
    <citation type="submission" date="2022-12" db="EMBL/GenBank/DDBJ databases">
        <title>New Phytohabitans aurantiacus sp. RD004123 nov., an actinomycete isolated from soil.</title>
        <authorList>
            <person name="Triningsih D.W."/>
            <person name="Harunari E."/>
            <person name="Igarashi Y."/>
        </authorList>
    </citation>
    <scope>NUCLEOTIDE SEQUENCE</scope>
    <source>
        <strain evidence="2">RD004123</strain>
    </source>
</reference>
<dbReference type="Pfam" id="PF07687">
    <property type="entry name" value="M20_dimer"/>
    <property type="match status" value="1"/>
</dbReference>
<dbReference type="SUPFAM" id="SSF53187">
    <property type="entry name" value="Zn-dependent exopeptidases"/>
    <property type="match status" value="1"/>
</dbReference>
<dbReference type="PIRSF" id="PIRSF005962">
    <property type="entry name" value="Pept_M20D_amidohydro"/>
    <property type="match status" value="1"/>
</dbReference>
<protein>
    <submittedName>
        <fullName evidence="2">N-acyl-L-amino acid amidohydrolase</fullName>
    </submittedName>
</protein>
<keyword evidence="3" id="KW-1185">Reference proteome</keyword>
<dbReference type="InterPro" id="IPR011650">
    <property type="entry name" value="Peptidase_M20_dimer"/>
</dbReference>
<dbReference type="InterPro" id="IPR036264">
    <property type="entry name" value="Bact_exopeptidase_dim_dom"/>
</dbReference>
<dbReference type="Proteomes" id="UP001144280">
    <property type="component" value="Unassembled WGS sequence"/>
</dbReference>
<dbReference type="RefSeq" id="WP_281903068.1">
    <property type="nucleotide sequence ID" value="NZ_BSDI01000049.1"/>
</dbReference>
<evidence type="ECO:0000313" key="2">
    <source>
        <dbReference type="EMBL" id="GLI01776.1"/>
    </source>
</evidence>
<dbReference type="NCBIfam" id="TIGR01891">
    <property type="entry name" value="amidohydrolases"/>
    <property type="match status" value="1"/>
</dbReference>
<dbReference type="CDD" id="cd03886">
    <property type="entry name" value="M20_Acy1"/>
    <property type="match status" value="1"/>
</dbReference>
<name>A0ABQ5R884_9ACTN</name>
<dbReference type="PANTHER" id="PTHR11014:SF63">
    <property type="entry name" value="METALLOPEPTIDASE, PUTATIVE (AFU_ORTHOLOGUE AFUA_6G09600)-RELATED"/>
    <property type="match status" value="1"/>
</dbReference>
<dbReference type="EMBL" id="BSDI01000049">
    <property type="protein sequence ID" value="GLI01776.1"/>
    <property type="molecule type" value="Genomic_DNA"/>
</dbReference>
<gene>
    <name evidence="2" type="ORF">Pa4123_70520</name>
</gene>
<feature type="domain" description="Peptidase M20 dimerisation" evidence="1">
    <location>
        <begin position="193"/>
        <end position="284"/>
    </location>
</feature>
<proteinExistence type="predicted"/>
<accession>A0ABQ5R884</accession>
<comment type="caution">
    <text evidence="2">The sequence shown here is derived from an EMBL/GenBank/DDBJ whole genome shotgun (WGS) entry which is preliminary data.</text>
</comment>
<dbReference type="Gene3D" id="3.30.70.360">
    <property type="match status" value="1"/>
</dbReference>
<dbReference type="Gene3D" id="3.40.630.10">
    <property type="entry name" value="Zn peptidases"/>
    <property type="match status" value="1"/>
</dbReference>
<dbReference type="InterPro" id="IPR017439">
    <property type="entry name" value="Amidohydrolase"/>
</dbReference>